<protein>
    <submittedName>
        <fullName evidence="2">Thiamine transporter</fullName>
    </submittedName>
</protein>
<organism evidence="2 3">
    <name type="scientific">Alteribacillus persepolensis</name>
    <dbReference type="NCBI Taxonomy" id="568899"/>
    <lineage>
        <taxon>Bacteria</taxon>
        <taxon>Bacillati</taxon>
        <taxon>Bacillota</taxon>
        <taxon>Bacilli</taxon>
        <taxon>Bacillales</taxon>
        <taxon>Bacillaceae</taxon>
        <taxon>Alteribacillus</taxon>
    </lineage>
</organism>
<dbReference type="AlphaFoldDB" id="A0A1G8FJ65"/>
<feature type="transmembrane region" description="Helical" evidence="1">
    <location>
        <begin position="7"/>
        <end position="25"/>
    </location>
</feature>
<keyword evidence="1" id="KW-0812">Transmembrane</keyword>
<keyword evidence="1" id="KW-1133">Transmembrane helix</keyword>
<reference evidence="2 3" key="1">
    <citation type="submission" date="2016-10" db="EMBL/GenBank/DDBJ databases">
        <authorList>
            <person name="de Groot N.N."/>
        </authorList>
    </citation>
    <scope>NUCLEOTIDE SEQUENCE [LARGE SCALE GENOMIC DNA]</scope>
    <source>
        <strain evidence="2 3">DSM 21632</strain>
    </source>
</reference>
<dbReference type="STRING" id="568899.SAMN05192534_11256"/>
<dbReference type="Proteomes" id="UP000199163">
    <property type="component" value="Unassembled WGS sequence"/>
</dbReference>
<dbReference type="Gene3D" id="1.10.1760.20">
    <property type="match status" value="1"/>
</dbReference>
<dbReference type="EMBL" id="FNDK01000012">
    <property type="protein sequence ID" value="SDH82069.1"/>
    <property type="molecule type" value="Genomic_DNA"/>
</dbReference>
<sequence length="189" mass="20824">MQDNRLVVMLEIAFMTGLAIIFSYIEISAPWAMGGSISFIMIPIFIIAFRRGWKAGVTTGFLTGILQMLFGAIIVHPIQFIIEYPVAYAVLGLAGLFVKGDHFKKAVPAALITLGVAFGTLLRFIDHFGAGLIWFGEYAPAGMPVAVYSAVYNASYLVPEMLITIVVVILISKYRPQFFYEARRMQSAA</sequence>
<name>A0A1G8FJ65_9BACI</name>
<evidence type="ECO:0000256" key="1">
    <source>
        <dbReference type="SAM" id="Phobius"/>
    </source>
</evidence>
<dbReference type="InterPro" id="IPR012651">
    <property type="entry name" value="Thia_Transptr_ThiT"/>
</dbReference>
<dbReference type="NCBIfam" id="TIGR02357">
    <property type="entry name" value="ECF_ThiT_YuaJ"/>
    <property type="match status" value="1"/>
</dbReference>
<proteinExistence type="predicted"/>
<feature type="transmembrane region" description="Helical" evidence="1">
    <location>
        <begin position="156"/>
        <end position="174"/>
    </location>
</feature>
<dbReference type="GO" id="GO:0005886">
    <property type="term" value="C:plasma membrane"/>
    <property type="evidence" value="ECO:0007669"/>
    <property type="project" value="InterPro"/>
</dbReference>
<evidence type="ECO:0000313" key="3">
    <source>
        <dbReference type="Proteomes" id="UP000199163"/>
    </source>
</evidence>
<feature type="transmembrane region" description="Helical" evidence="1">
    <location>
        <begin position="56"/>
        <end position="75"/>
    </location>
</feature>
<feature type="transmembrane region" description="Helical" evidence="1">
    <location>
        <begin position="81"/>
        <end position="98"/>
    </location>
</feature>
<dbReference type="Pfam" id="PF09515">
    <property type="entry name" value="Thia_YuaJ"/>
    <property type="match status" value="1"/>
</dbReference>
<evidence type="ECO:0000313" key="2">
    <source>
        <dbReference type="EMBL" id="SDH82069.1"/>
    </source>
</evidence>
<gene>
    <name evidence="2" type="ORF">SAMN05192534_11256</name>
</gene>
<accession>A0A1G8FJ65</accession>
<keyword evidence="1" id="KW-0472">Membrane</keyword>
<dbReference type="OrthoDB" id="9795813at2"/>
<dbReference type="GO" id="GO:0015234">
    <property type="term" value="F:thiamine transmembrane transporter activity"/>
    <property type="evidence" value="ECO:0007669"/>
    <property type="project" value="InterPro"/>
</dbReference>
<feature type="transmembrane region" description="Helical" evidence="1">
    <location>
        <begin position="110"/>
        <end position="136"/>
    </location>
</feature>
<feature type="transmembrane region" description="Helical" evidence="1">
    <location>
        <begin position="31"/>
        <end position="49"/>
    </location>
</feature>
<keyword evidence="3" id="KW-1185">Reference proteome</keyword>
<dbReference type="RefSeq" id="WP_091273771.1">
    <property type="nucleotide sequence ID" value="NZ_FNDK01000012.1"/>
</dbReference>